<keyword evidence="5 10" id="KW-0472">Membrane</keyword>
<evidence type="ECO:0000256" key="8">
    <source>
        <dbReference type="ARBA" id="ARBA00023319"/>
    </source>
</evidence>
<dbReference type="InterPro" id="IPR013098">
    <property type="entry name" value="Ig_I-set"/>
</dbReference>
<sequence length="477" mass="53949">MKSNWSAASFNSKWTLSFILLPWLFISMAVTESRYLPEFERPLPNQTVTLGAEAVLSCHVAHLGGYKVGWIKSDSKAIQAIHTHVITHNTRVTVRHFGHTVWQLIIADVQREDEGLFMCQINTDPMKSQVAYLRVVVPPEIEPTDSNSNDVMTSEGSSIKLGCKAKGDPTPVVRWHREDGEDITMRTVNGERLRFATYEGETLSLIRISRLDMGTYVCTASNGIPPVASRRITVNINFNPVINVPNQLIWSTQGNNFTMECNVEAFPRSVNYWIRGDGELIISGSKFGVSEVRDSIFASRMALTVHSFEKSDIGKYRCIAKNSLGEVEGRIHVYESNSWPAARATTKRSIDYADDLEETNNGLDHNQQHHHRQQHQQRRQQQDNEVDERMTDSEDDEEEHHQQQQQGDGLSAAPAGRDTMHYQLTTTERSSWRSRNGSPAGIAASLHFLPLFLPTSFVCFLSLILSLPQFIPFCRYI</sequence>
<dbReference type="InterPro" id="IPR036179">
    <property type="entry name" value="Ig-like_dom_sf"/>
</dbReference>
<feature type="domain" description="Ig-like" evidence="11">
    <location>
        <begin position="240"/>
        <end position="323"/>
    </location>
</feature>
<dbReference type="SUPFAM" id="SSF48726">
    <property type="entry name" value="Immunoglobulin"/>
    <property type="match status" value="3"/>
</dbReference>
<keyword evidence="10" id="KW-1133">Transmembrane helix</keyword>
<evidence type="ECO:0000256" key="6">
    <source>
        <dbReference type="ARBA" id="ARBA00023157"/>
    </source>
</evidence>
<dbReference type="Pfam" id="PF13927">
    <property type="entry name" value="Ig_3"/>
    <property type="match status" value="2"/>
</dbReference>
<dbReference type="InterPro" id="IPR003599">
    <property type="entry name" value="Ig_sub"/>
</dbReference>
<keyword evidence="7" id="KW-0325">Glycoprotein</keyword>
<reference evidence="12" key="1">
    <citation type="submission" date="2021-11" db="EMBL/GenBank/DDBJ databases">
        <authorList>
            <person name="Schell T."/>
        </authorList>
    </citation>
    <scope>NUCLEOTIDE SEQUENCE</scope>
    <source>
        <strain evidence="12">M5</strain>
    </source>
</reference>
<dbReference type="AlphaFoldDB" id="A0A8J2RB79"/>
<feature type="transmembrane region" description="Helical" evidence="10">
    <location>
        <begin position="448"/>
        <end position="467"/>
    </location>
</feature>
<evidence type="ECO:0000256" key="7">
    <source>
        <dbReference type="ARBA" id="ARBA00023180"/>
    </source>
</evidence>
<protein>
    <recommendedName>
        <fullName evidence="11">Ig-like domain-containing protein</fullName>
    </recommendedName>
</protein>
<organism evidence="12 13">
    <name type="scientific">Daphnia galeata</name>
    <dbReference type="NCBI Taxonomy" id="27404"/>
    <lineage>
        <taxon>Eukaryota</taxon>
        <taxon>Metazoa</taxon>
        <taxon>Ecdysozoa</taxon>
        <taxon>Arthropoda</taxon>
        <taxon>Crustacea</taxon>
        <taxon>Branchiopoda</taxon>
        <taxon>Diplostraca</taxon>
        <taxon>Cladocera</taxon>
        <taxon>Anomopoda</taxon>
        <taxon>Daphniidae</taxon>
        <taxon>Daphnia</taxon>
    </lineage>
</organism>
<evidence type="ECO:0000256" key="4">
    <source>
        <dbReference type="ARBA" id="ARBA00022737"/>
    </source>
</evidence>
<keyword evidence="8" id="KW-0393">Immunoglobulin domain</keyword>
<dbReference type="OrthoDB" id="10012075at2759"/>
<keyword evidence="10" id="KW-0812">Transmembrane</keyword>
<evidence type="ECO:0000256" key="5">
    <source>
        <dbReference type="ARBA" id="ARBA00023136"/>
    </source>
</evidence>
<dbReference type="GO" id="GO:0005886">
    <property type="term" value="C:plasma membrane"/>
    <property type="evidence" value="ECO:0007669"/>
    <property type="project" value="UniProtKB-SubCell"/>
</dbReference>
<keyword evidence="13" id="KW-1185">Reference proteome</keyword>
<evidence type="ECO:0000313" key="12">
    <source>
        <dbReference type="EMBL" id="CAH0099426.1"/>
    </source>
</evidence>
<comment type="caution">
    <text evidence="12">The sequence shown here is derived from an EMBL/GenBank/DDBJ whole genome shotgun (WGS) entry which is preliminary data.</text>
</comment>
<dbReference type="InterPro" id="IPR007110">
    <property type="entry name" value="Ig-like_dom"/>
</dbReference>
<name>A0A8J2RB79_9CRUS</name>
<evidence type="ECO:0000256" key="1">
    <source>
        <dbReference type="ARBA" id="ARBA00004236"/>
    </source>
</evidence>
<gene>
    <name evidence="12" type="ORF">DGAL_LOCUS1560</name>
</gene>
<dbReference type="InterPro" id="IPR013783">
    <property type="entry name" value="Ig-like_fold"/>
</dbReference>
<dbReference type="Gene3D" id="2.60.40.10">
    <property type="entry name" value="Immunoglobulins"/>
    <property type="match status" value="3"/>
</dbReference>
<comment type="subcellular location">
    <subcellularLocation>
        <location evidence="1">Cell membrane</location>
    </subcellularLocation>
</comment>
<evidence type="ECO:0000256" key="3">
    <source>
        <dbReference type="ARBA" id="ARBA00022729"/>
    </source>
</evidence>
<dbReference type="SMART" id="SM00409">
    <property type="entry name" value="IG"/>
    <property type="match status" value="3"/>
</dbReference>
<feature type="domain" description="Ig-like" evidence="11">
    <location>
        <begin position="139"/>
        <end position="235"/>
    </location>
</feature>
<evidence type="ECO:0000313" key="13">
    <source>
        <dbReference type="Proteomes" id="UP000789390"/>
    </source>
</evidence>
<dbReference type="PROSITE" id="PS50835">
    <property type="entry name" value="IG_LIKE"/>
    <property type="match status" value="3"/>
</dbReference>
<dbReference type="SMART" id="SM00408">
    <property type="entry name" value="IGc2"/>
    <property type="match status" value="3"/>
</dbReference>
<keyword evidence="3" id="KW-0732">Signal</keyword>
<proteinExistence type="predicted"/>
<evidence type="ECO:0000256" key="10">
    <source>
        <dbReference type="SAM" id="Phobius"/>
    </source>
</evidence>
<keyword evidence="4" id="KW-0677">Repeat</keyword>
<evidence type="ECO:0000259" key="11">
    <source>
        <dbReference type="PROSITE" id="PS50835"/>
    </source>
</evidence>
<feature type="domain" description="Ig-like" evidence="11">
    <location>
        <begin position="37"/>
        <end position="131"/>
    </location>
</feature>
<dbReference type="EMBL" id="CAKKLH010000019">
    <property type="protein sequence ID" value="CAH0099426.1"/>
    <property type="molecule type" value="Genomic_DNA"/>
</dbReference>
<feature type="compositionally biased region" description="Basic residues" evidence="9">
    <location>
        <begin position="368"/>
        <end position="378"/>
    </location>
</feature>
<keyword evidence="6" id="KW-1015">Disulfide bond</keyword>
<evidence type="ECO:0000256" key="9">
    <source>
        <dbReference type="SAM" id="MobiDB-lite"/>
    </source>
</evidence>
<dbReference type="Pfam" id="PF07679">
    <property type="entry name" value="I-set"/>
    <property type="match status" value="1"/>
</dbReference>
<dbReference type="GO" id="GO:0043005">
    <property type="term" value="C:neuron projection"/>
    <property type="evidence" value="ECO:0007669"/>
    <property type="project" value="TreeGrafter"/>
</dbReference>
<dbReference type="PANTHER" id="PTHR12231">
    <property type="entry name" value="CTX-RELATED TYPE I TRANSMEMBRANE PROTEIN"/>
    <property type="match status" value="1"/>
</dbReference>
<feature type="region of interest" description="Disordered" evidence="9">
    <location>
        <begin position="358"/>
        <end position="415"/>
    </location>
</feature>
<dbReference type="FunFam" id="2.60.40.10:FF:000328">
    <property type="entry name" value="CLUMA_CG000981, isoform A"/>
    <property type="match status" value="1"/>
</dbReference>
<accession>A0A8J2RB79</accession>
<evidence type="ECO:0000256" key="2">
    <source>
        <dbReference type="ARBA" id="ARBA00022475"/>
    </source>
</evidence>
<dbReference type="InterPro" id="IPR051170">
    <property type="entry name" value="Neural/epithelial_adhesion"/>
</dbReference>
<dbReference type="PANTHER" id="PTHR12231:SF255">
    <property type="entry name" value="DPR-INTERACTING PROTEIN ALPHA, ISOFORM A"/>
    <property type="match status" value="1"/>
</dbReference>
<dbReference type="Proteomes" id="UP000789390">
    <property type="component" value="Unassembled WGS sequence"/>
</dbReference>
<dbReference type="InterPro" id="IPR003598">
    <property type="entry name" value="Ig_sub2"/>
</dbReference>
<keyword evidence="2" id="KW-1003">Cell membrane</keyword>